<comment type="caution">
    <text evidence="1">The sequence shown here is derived from an EMBL/GenBank/DDBJ whole genome shotgun (WGS) entry which is preliminary data.</text>
</comment>
<organism evidence="1 2">
    <name type="scientific">Bullifex porci</name>
    <dbReference type="NCBI Taxonomy" id="2606638"/>
    <lineage>
        <taxon>Bacteria</taxon>
        <taxon>Pseudomonadati</taxon>
        <taxon>Spirochaetota</taxon>
        <taxon>Spirochaetia</taxon>
        <taxon>Spirochaetales</taxon>
        <taxon>Spirochaetaceae</taxon>
        <taxon>Bullifex</taxon>
    </lineage>
</organism>
<evidence type="ECO:0008006" key="3">
    <source>
        <dbReference type="Google" id="ProtNLM"/>
    </source>
</evidence>
<proteinExistence type="predicted"/>
<dbReference type="SUPFAM" id="SSF75005">
    <property type="entry name" value="Arabinanase/levansucrase/invertase"/>
    <property type="match status" value="1"/>
</dbReference>
<protein>
    <recommendedName>
        <fullName evidence="3">Glycosyl hydrolase family 43</fullName>
    </recommendedName>
</protein>
<dbReference type="InterPro" id="IPR023296">
    <property type="entry name" value="Glyco_hydro_beta-prop_sf"/>
</dbReference>
<sequence>MRYPSFATLEDASWYAYSDSPIQTSPFYKPGLYDPVVIQREESPDNLWHLFANTWVGIEHYTSQSGFDYRVQHVVLLRGHSPFIFKEGGTYYLLYETHDRDYFQMKMKGNRLSISRINMISSTDLKLWSKPKVLLTALDVPYASDFSEPRLSRPQLVMWEGKYRLYFGASHRVLYDTKQKCTQYLSFAESDTIEGPYVPLQKPLMATDPDSEYCNLALGSVKIIPCAQGFAAIQCPFFYDKEEKRSRSLMLLLTSEDGIKFEQKRVIMPPVKSGWASRYITSCDAIYRAEEKAWYCYFSANGIDEDLKFIHFRESLGLLIGNQR</sequence>
<evidence type="ECO:0000313" key="2">
    <source>
        <dbReference type="Proteomes" id="UP000460549"/>
    </source>
</evidence>
<accession>A0A7X2TQX7</accession>
<evidence type="ECO:0000313" key="1">
    <source>
        <dbReference type="EMBL" id="MSU06949.1"/>
    </source>
</evidence>
<dbReference type="Gene3D" id="2.115.10.20">
    <property type="entry name" value="Glycosyl hydrolase domain, family 43"/>
    <property type="match status" value="1"/>
</dbReference>
<dbReference type="RefSeq" id="WP_154426234.1">
    <property type="nucleotide sequence ID" value="NZ_VUNN01000021.1"/>
</dbReference>
<dbReference type="AlphaFoldDB" id="A0A7X2TQX7"/>
<gene>
    <name evidence="1" type="ORF">FYJ80_09220</name>
</gene>
<reference evidence="1 2" key="1">
    <citation type="submission" date="2019-08" db="EMBL/GenBank/DDBJ databases">
        <title>In-depth cultivation of the pig gut microbiome towards novel bacterial diversity and tailored functional studies.</title>
        <authorList>
            <person name="Wylensek D."/>
            <person name="Hitch T.C.A."/>
            <person name="Clavel T."/>
        </authorList>
    </citation>
    <scope>NUCLEOTIDE SEQUENCE [LARGE SCALE GENOMIC DNA]</scope>
    <source>
        <strain evidence="1 2">NM-380-WT-3C1</strain>
    </source>
</reference>
<name>A0A7X2TQX7_9SPIO</name>
<dbReference type="EMBL" id="VUNN01000021">
    <property type="protein sequence ID" value="MSU06949.1"/>
    <property type="molecule type" value="Genomic_DNA"/>
</dbReference>
<dbReference type="Proteomes" id="UP000460549">
    <property type="component" value="Unassembled WGS sequence"/>
</dbReference>
<keyword evidence="2" id="KW-1185">Reference proteome</keyword>